<proteinExistence type="predicted"/>
<organism evidence="1 2">
    <name type="scientific">Chryseobacterium metallicongregator</name>
    <dbReference type="NCBI Taxonomy" id="3073042"/>
    <lineage>
        <taxon>Bacteria</taxon>
        <taxon>Pseudomonadati</taxon>
        <taxon>Bacteroidota</taxon>
        <taxon>Flavobacteriia</taxon>
        <taxon>Flavobacteriales</taxon>
        <taxon>Weeksellaceae</taxon>
        <taxon>Chryseobacterium group</taxon>
        <taxon>Chryseobacterium</taxon>
    </lineage>
</organism>
<gene>
    <name evidence="1" type="ORF">REB14_15790</name>
</gene>
<name>A0ABU1E7B7_9FLAO</name>
<comment type="caution">
    <text evidence="1">The sequence shown here is derived from an EMBL/GenBank/DDBJ whole genome shotgun (WGS) entry which is preliminary data.</text>
</comment>
<evidence type="ECO:0000313" key="2">
    <source>
        <dbReference type="Proteomes" id="UP001260959"/>
    </source>
</evidence>
<sequence>MNNKQKVAELLKSIEADAAEPISYINGDKYKQHNLAFGYGLAGFCEILQMLPLNSAKVNTVRIFEDGNYIFSHIDYIFFGQK</sequence>
<dbReference type="Proteomes" id="UP001260959">
    <property type="component" value="Unassembled WGS sequence"/>
</dbReference>
<evidence type="ECO:0000313" key="1">
    <source>
        <dbReference type="EMBL" id="MDR4953640.1"/>
    </source>
</evidence>
<dbReference type="RefSeq" id="WP_309522640.1">
    <property type="nucleotide sequence ID" value="NZ_JAVIXS010000015.1"/>
</dbReference>
<dbReference type="EMBL" id="JAVIXS010000015">
    <property type="protein sequence ID" value="MDR4953640.1"/>
    <property type="molecule type" value="Genomic_DNA"/>
</dbReference>
<accession>A0ABU1E7B7</accession>
<keyword evidence="2" id="KW-1185">Reference proteome</keyword>
<reference evidence="1 2" key="1">
    <citation type="submission" date="2023-08" db="EMBL/GenBank/DDBJ databases">
        <authorList>
            <person name="Maltman C."/>
        </authorList>
    </citation>
    <scope>NUCLEOTIDE SEQUENCE [LARGE SCALE GENOMIC DNA]</scope>
    <source>
        <strain evidence="1 2">ES2</strain>
    </source>
</reference>
<protein>
    <submittedName>
        <fullName evidence="1">Uncharacterized protein</fullName>
    </submittedName>
</protein>